<dbReference type="InterPro" id="IPR014094">
    <property type="entry name" value="LpoB"/>
</dbReference>
<sequence>MNPFRLTIMLASSLALAACTMPNPYSSQPAPVKPSGPTPTKPSQPLPPPVVKPPVIEMPSAPPSPIPEMRSEDLSYLVDGLANKLKGSSAINEVQGPVLLDNISNQAGGPIDTNGLTARLKSNLSGKFNFADGAKVSSLREQLAYQGGRADIASLVRLGKQSGADYLLSTTLTRNGANLALKGQLMELASGEVLWSDSVSGR</sequence>
<evidence type="ECO:0000313" key="4">
    <source>
        <dbReference type="Proteomes" id="UP000243937"/>
    </source>
</evidence>
<dbReference type="EMBL" id="CP021377">
    <property type="protein sequence ID" value="ART81592.1"/>
    <property type="molecule type" value="Genomic_DNA"/>
</dbReference>
<dbReference type="Gene3D" id="3.40.50.10610">
    <property type="entry name" value="ABC-type transport auxiliary lipoprotein component"/>
    <property type="match status" value="1"/>
</dbReference>
<feature type="compositionally biased region" description="Pro residues" evidence="1">
    <location>
        <begin position="31"/>
        <end position="52"/>
    </location>
</feature>
<feature type="region of interest" description="Disordered" evidence="1">
    <location>
        <begin position="24"/>
        <end position="66"/>
    </location>
</feature>
<dbReference type="PANTHER" id="PTHR40593:SF1">
    <property type="entry name" value="PENICILLIN-BINDING PROTEIN ACTIVATOR LPOB"/>
    <property type="match status" value="1"/>
</dbReference>
<dbReference type="Pfam" id="PF13036">
    <property type="entry name" value="LpoB"/>
    <property type="match status" value="1"/>
</dbReference>
<keyword evidence="4" id="KW-1185">Reference proteome</keyword>
<dbReference type="PROSITE" id="PS51257">
    <property type="entry name" value="PROKAR_LIPOPROTEIN"/>
    <property type="match status" value="1"/>
</dbReference>
<evidence type="ECO:0000256" key="1">
    <source>
        <dbReference type="SAM" id="MobiDB-lite"/>
    </source>
</evidence>
<dbReference type="PANTHER" id="PTHR40593">
    <property type="entry name" value="PENICILLIN-BINDING PROTEIN ACTIVATOR LPOB"/>
    <property type="match status" value="1"/>
</dbReference>
<evidence type="ECO:0000313" key="3">
    <source>
        <dbReference type="EMBL" id="ART81592.1"/>
    </source>
</evidence>
<dbReference type="OrthoDB" id="9803653at2"/>
<organism evidence="3 4">
    <name type="scientific">Oceanisphaera profunda</name>
    <dbReference type="NCBI Taxonomy" id="1416627"/>
    <lineage>
        <taxon>Bacteria</taxon>
        <taxon>Pseudomonadati</taxon>
        <taxon>Pseudomonadota</taxon>
        <taxon>Gammaproteobacteria</taxon>
        <taxon>Aeromonadales</taxon>
        <taxon>Aeromonadaceae</taxon>
        <taxon>Oceanisphaera</taxon>
    </lineage>
</organism>
<proteinExistence type="predicted"/>
<evidence type="ECO:0000256" key="2">
    <source>
        <dbReference type="SAM" id="SignalP"/>
    </source>
</evidence>
<keyword evidence="2" id="KW-0732">Signal</keyword>
<dbReference type="AlphaFoldDB" id="A0A1Y0D232"/>
<name>A0A1Y0D232_9GAMM</name>
<feature type="chain" id="PRO_5012959819" evidence="2">
    <location>
        <begin position="18"/>
        <end position="202"/>
    </location>
</feature>
<dbReference type="Proteomes" id="UP000243937">
    <property type="component" value="Chromosome"/>
</dbReference>
<protein>
    <submittedName>
        <fullName evidence="3">Penicillin-binding protein activator LpoB</fullName>
    </submittedName>
</protein>
<reference evidence="3 4" key="1">
    <citation type="journal article" date="2014" name="Int. J. Syst. Evol. Microbiol.">
        <title>Oceanisphaera profunda sp. nov., a marine bacterium isolated from deep-sea sediment, and emended description of the genus Oceanisphaera.</title>
        <authorList>
            <person name="Xu Z."/>
            <person name="Zhang X.Y."/>
            <person name="Su H.N."/>
            <person name="Yu Z.C."/>
            <person name="Liu C."/>
            <person name="Li H."/>
            <person name="Chen X.L."/>
            <person name="Song X.Y."/>
            <person name="Xie B.B."/>
            <person name="Qin Q.L."/>
            <person name="Zhou B.C."/>
            <person name="Shi M."/>
            <person name="Huang Y."/>
            <person name="Zhang Y.Z."/>
        </authorList>
    </citation>
    <scope>NUCLEOTIDE SEQUENCE [LARGE SCALE GENOMIC DNA]</scope>
    <source>
        <strain evidence="3 4">SM1222</strain>
    </source>
</reference>
<dbReference type="KEGG" id="opf:CBP31_02230"/>
<dbReference type="GO" id="GO:0031241">
    <property type="term" value="C:periplasmic side of cell outer membrane"/>
    <property type="evidence" value="ECO:0007669"/>
    <property type="project" value="TreeGrafter"/>
</dbReference>
<gene>
    <name evidence="3" type="ORF">CBP31_02230</name>
</gene>
<accession>A0A1Y0D232</accession>
<feature type="signal peptide" evidence="2">
    <location>
        <begin position="1"/>
        <end position="17"/>
    </location>
</feature>
<dbReference type="GO" id="GO:0009252">
    <property type="term" value="P:peptidoglycan biosynthetic process"/>
    <property type="evidence" value="ECO:0007669"/>
    <property type="project" value="TreeGrafter"/>
</dbReference>
<dbReference type="GO" id="GO:0030234">
    <property type="term" value="F:enzyme regulator activity"/>
    <property type="evidence" value="ECO:0007669"/>
    <property type="project" value="TreeGrafter"/>
</dbReference>
<dbReference type="RefSeq" id="WP_087034678.1">
    <property type="nucleotide sequence ID" value="NZ_CP021377.1"/>
</dbReference>